<dbReference type="InterPro" id="IPR027304">
    <property type="entry name" value="Trigger_fact/SurA_dom_sf"/>
</dbReference>
<dbReference type="Pfam" id="PF05697">
    <property type="entry name" value="Trigger_N"/>
    <property type="match status" value="1"/>
</dbReference>
<dbReference type="GO" id="GO:0003755">
    <property type="term" value="F:peptidyl-prolyl cis-trans isomerase activity"/>
    <property type="evidence" value="ECO:0007669"/>
    <property type="project" value="UniProtKB-UniRule"/>
</dbReference>
<dbReference type="PANTHER" id="PTHR30560:SF3">
    <property type="entry name" value="TRIGGER FACTOR-LIKE PROTEIN TIG, CHLOROPLASTIC"/>
    <property type="match status" value="1"/>
</dbReference>
<keyword evidence="8 12" id="KW-0413">Isomerase</keyword>
<comment type="domain">
    <text evidence="12">Consists of 3 domains; the N-terminus binds the ribosome, the middle domain has PPIase activity, while the C-terminus has intrinsic chaperone activity on its own.</text>
</comment>
<evidence type="ECO:0000313" key="17">
    <source>
        <dbReference type="EMBL" id="MBB5715472.1"/>
    </source>
</evidence>
<dbReference type="GO" id="GO:0043335">
    <property type="term" value="P:protein unfolding"/>
    <property type="evidence" value="ECO:0007669"/>
    <property type="project" value="TreeGrafter"/>
</dbReference>
<organism evidence="17 18">
    <name type="scientific">Sphingomonas aerophila</name>
    <dbReference type="NCBI Taxonomy" id="1344948"/>
    <lineage>
        <taxon>Bacteria</taxon>
        <taxon>Pseudomonadati</taxon>
        <taxon>Pseudomonadota</taxon>
        <taxon>Alphaproteobacteria</taxon>
        <taxon>Sphingomonadales</taxon>
        <taxon>Sphingomonadaceae</taxon>
        <taxon>Sphingomonas</taxon>
    </lineage>
</organism>
<dbReference type="GO" id="GO:0043022">
    <property type="term" value="F:ribosome binding"/>
    <property type="evidence" value="ECO:0007669"/>
    <property type="project" value="TreeGrafter"/>
</dbReference>
<name>A0A7W9BE42_9SPHN</name>
<evidence type="ECO:0000256" key="1">
    <source>
        <dbReference type="ARBA" id="ARBA00000971"/>
    </source>
</evidence>
<proteinExistence type="inferred from homology"/>
<evidence type="ECO:0000256" key="8">
    <source>
        <dbReference type="ARBA" id="ARBA00023235"/>
    </source>
</evidence>
<feature type="region of interest" description="Disordered" evidence="15">
    <location>
        <begin position="446"/>
        <end position="484"/>
    </location>
</feature>
<dbReference type="GO" id="GO:0015031">
    <property type="term" value="P:protein transport"/>
    <property type="evidence" value="ECO:0007669"/>
    <property type="project" value="UniProtKB-UniRule"/>
</dbReference>
<feature type="region of interest" description="Disordered" evidence="15">
    <location>
        <begin position="517"/>
        <end position="591"/>
    </location>
</feature>
<evidence type="ECO:0000256" key="11">
    <source>
        <dbReference type="ARBA" id="ARBA00029986"/>
    </source>
</evidence>
<feature type="compositionally biased region" description="Basic and acidic residues" evidence="15">
    <location>
        <begin position="452"/>
        <end position="484"/>
    </location>
</feature>
<comment type="function">
    <text evidence="10 12">Involved in protein export. Acts as a chaperone by maintaining the newly synthesized protein in an open conformation. Functions as a peptidyl-prolyl cis-trans isomerase.</text>
</comment>
<evidence type="ECO:0000256" key="6">
    <source>
        <dbReference type="ARBA" id="ARBA00023110"/>
    </source>
</evidence>
<evidence type="ECO:0000256" key="12">
    <source>
        <dbReference type="HAMAP-Rule" id="MF_00303"/>
    </source>
</evidence>
<comment type="catalytic activity">
    <reaction evidence="1 12 13">
        <text>[protein]-peptidylproline (omega=180) = [protein]-peptidylproline (omega=0)</text>
        <dbReference type="Rhea" id="RHEA:16237"/>
        <dbReference type="Rhea" id="RHEA-COMP:10747"/>
        <dbReference type="Rhea" id="RHEA-COMP:10748"/>
        <dbReference type="ChEBI" id="CHEBI:83833"/>
        <dbReference type="ChEBI" id="CHEBI:83834"/>
        <dbReference type="EC" id="5.2.1.8"/>
    </reaction>
</comment>
<dbReference type="InterPro" id="IPR008880">
    <property type="entry name" value="Trigger_fac_C"/>
</dbReference>
<dbReference type="HAMAP" id="MF_00303">
    <property type="entry name" value="Trigger_factor_Tig"/>
    <property type="match status" value="1"/>
</dbReference>
<evidence type="ECO:0000256" key="7">
    <source>
        <dbReference type="ARBA" id="ARBA00023186"/>
    </source>
</evidence>
<keyword evidence="6 12" id="KW-0697">Rotamase</keyword>
<dbReference type="GO" id="GO:0051083">
    <property type="term" value="P:'de novo' cotranslational protein folding"/>
    <property type="evidence" value="ECO:0007669"/>
    <property type="project" value="TreeGrafter"/>
</dbReference>
<keyword evidence="9 12" id="KW-0131">Cell cycle</keyword>
<evidence type="ECO:0000256" key="4">
    <source>
        <dbReference type="ARBA" id="ARBA00016902"/>
    </source>
</evidence>
<evidence type="ECO:0000256" key="9">
    <source>
        <dbReference type="ARBA" id="ARBA00023306"/>
    </source>
</evidence>
<sequence length="591" mass="63935">MQTVETLNEGLKRAYTLTITAAEVDAKVDAEVKRVAPQVRMPGFRPGKVPVNLVRKMHGEALAADALNSAIQQGVQDLMQQNALRPAMQPSVALEDGYERGKDAVVTVSLEVLPQVPAPAIDNLTLERLTVPVADAQVDEQLQKFADQSKSWDDAGDKAAEQGDLVTVDFVGKTADGVAFDGGTGTDMAVEIGSGRLIPGFEEQMVGLKAGDEKQISVTFPTEYQAKELAGQPATFDLTVKSVKTAGESQIDDQLAKNLGLESLEQLRGLLRGQIEQELNGLTRTHMKRKLLDQLAEGHDFEVPPSMVEAEFSQIWQQLEHEATHEADPAKAMADMESEREDYRKIAERRVRLGLLLSEIGQANGVEVTSQEMNRLIAQAAQQYGTEDRQRFIQYIQQEPMAAAQLRAPLYEDKVVDFLFGKATITDRETTREELESAIESEDGFATGTHVHNHDHDHDHDHAGHDHDHDHDHSGHDHGHDHDHAHTAPVEAAATAAEVNSDAAPAAEPAKAVKAKKAAKPVAKDQNAGAEVEPAADAQPKKPRAKKAAPVTEETQVLESSPVAAEAAEGTSAADASAKKPRAKKAKATEA</sequence>
<dbReference type="Gene3D" id="3.10.50.40">
    <property type="match status" value="1"/>
</dbReference>
<keyword evidence="5 12" id="KW-0132">Cell division</keyword>
<dbReference type="InterPro" id="IPR008881">
    <property type="entry name" value="Trigger_fac_ribosome-bd_bac"/>
</dbReference>
<dbReference type="NCBIfam" id="TIGR00115">
    <property type="entry name" value="tig"/>
    <property type="match status" value="1"/>
</dbReference>
<dbReference type="AlphaFoldDB" id="A0A7W9BE42"/>
<keyword evidence="12" id="KW-0963">Cytoplasm</keyword>
<dbReference type="SUPFAM" id="SSF109998">
    <property type="entry name" value="Triger factor/SurA peptide-binding domain-like"/>
    <property type="match status" value="1"/>
</dbReference>
<dbReference type="Proteomes" id="UP000546200">
    <property type="component" value="Unassembled WGS sequence"/>
</dbReference>
<protein>
    <recommendedName>
        <fullName evidence="4 12">Trigger factor</fullName>
        <shortName evidence="12">TF</shortName>
        <ecNumber evidence="3 12">5.2.1.8</ecNumber>
    </recommendedName>
    <alternativeName>
        <fullName evidence="11 12">PPIase</fullName>
    </alternativeName>
</protein>
<evidence type="ECO:0000259" key="16">
    <source>
        <dbReference type="PROSITE" id="PS50059"/>
    </source>
</evidence>
<keyword evidence="7 12" id="KW-0143">Chaperone</keyword>
<gene>
    <name evidence="12" type="primary">tig</name>
    <name evidence="17" type="ORF">FHS94_002318</name>
</gene>
<dbReference type="RefSeq" id="WP_184057801.1">
    <property type="nucleotide sequence ID" value="NZ_JACIJK010000006.1"/>
</dbReference>
<dbReference type="Pfam" id="PF00254">
    <property type="entry name" value="FKBP_C"/>
    <property type="match status" value="1"/>
</dbReference>
<dbReference type="EMBL" id="JACIJK010000006">
    <property type="protein sequence ID" value="MBB5715472.1"/>
    <property type="molecule type" value="Genomic_DNA"/>
</dbReference>
<comment type="caution">
    <text evidence="17">The sequence shown here is derived from an EMBL/GenBank/DDBJ whole genome shotgun (WGS) entry which is preliminary data.</text>
</comment>
<evidence type="ECO:0000256" key="13">
    <source>
        <dbReference type="PROSITE-ProRule" id="PRU00277"/>
    </source>
</evidence>
<evidence type="ECO:0000256" key="5">
    <source>
        <dbReference type="ARBA" id="ARBA00022618"/>
    </source>
</evidence>
<feature type="domain" description="PPIase FKBP-type" evidence="16">
    <location>
        <begin position="163"/>
        <end position="224"/>
    </location>
</feature>
<dbReference type="SUPFAM" id="SSF102735">
    <property type="entry name" value="Trigger factor ribosome-binding domain"/>
    <property type="match status" value="1"/>
</dbReference>
<comment type="similarity">
    <text evidence="2 12 14">Belongs to the FKBP-type PPIase family. Tig subfamily.</text>
</comment>
<evidence type="ECO:0000313" key="18">
    <source>
        <dbReference type="Proteomes" id="UP000546200"/>
    </source>
</evidence>
<dbReference type="Gene3D" id="3.30.70.1050">
    <property type="entry name" value="Trigger factor ribosome-binding domain"/>
    <property type="match status" value="1"/>
</dbReference>
<dbReference type="InterPro" id="IPR046357">
    <property type="entry name" value="PPIase_dom_sf"/>
</dbReference>
<dbReference type="GO" id="GO:0005737">
    <property type="term" value="C:cytoplasm"/>
    <property type="evidence" value="ECO:0007669"/>
    <property type="project" value="UniProtKB-SubCell"/>
</dbReference>
<dbReference type="Pfam" id="PF05698">
    <property type="entry name" value="Trigger_C"/>
    <property type="match status" value="1"/>
</dbReference>
<dbReference type="FunFam" id="3.10.50.40:FF:000001">
    <property type="entry name" value="Trigger factor"/>
    <property type="match status" value="1"/>
</dbReference>
<dbReference type="EC" id="5.2.1.8" evidence="3 12"/>
<dbReference type="InterPro" id="IPR036611">
    <property type="entry name" value="Trigger_fac_ribosome-bd_sf"/>
</dbReference>
<accession>A0A7W9BE42</accession>
<reference evidence="17 18" key="1">
    <citation type="submission" date="2020-08" db="EMBL/GenBank/DDBJ databases">
        <title>Genomic Encyclopedia of Type Strains, Phase IV (KMG-IV): sequencing the most valuable type-strain genomes for metagenomic binning, comparative biology and taxonomic classification.</title>
        <authorList>
            <person name="Goeker M."/>
        </authorList>
    </citation>
    <scope>NUCLEOTIDE SEQUENCE [LARGE SCALE GENOMIC DNA]</scope>
    <source>
        <strain evidence="17 18">DSM 100044</strain>
    </source>
</reference>
<dbReference type="InterPro" id="IPR001179">
    <property type="entry name" value="PPIase_FKBP_dom"/>
</dbReference>
<dbReference type="GO" id="GO:0044183">
    <property type="term" value="F:protein folding chaperone"/>
    <property type="evidence" value="ECO:0007669"/>
    <property type="project" value="TreeGrafter"/>
</dbReference>
<evidence type="ECO:0000256" key="2">
    <source>
        <dbReference type="ARBA" id="ARBA00005464"/>
    </source>
</evidence>
<evidence type="ECO:0000256" key="14">
    <source>
        <dbReference type="RuleBase" id="RU003914"/>
    </source>
</evidence>
<evidence type="ECO:0000256" key="15">
    <source>
        <dbReference type="SAM" id="MobiDB-lite"/>
    </source>
</evidence>
<dbReference type="InterPro" id="IPR037041">
    <property type="entry name" value="Trigger_fac_C_sf"/>
</dbReference>
<dbReference type="PROSITE" id="PS50059">
    <property type="entry name" value="FKBP_PPIASE"/>
    <property type="match status" value="1"/>
</dbReference>
<comment type="subcellular location">
    <subcellularLocation>
        <location evidence="12">Cytoplasm</location>
    </subcellularLocation>
    <text evidence="12">About half TF is bound to the ribosome near the polypeptide exit tunnel while the other half is free in the cytoplasm.</text>
</comment>
<keyword evidence="18" id="KW-1185">Reference proteome</keyword>
<evidence type="ECO:0000256" key="3">
    <source>
        <dbReference type="ARBA" id="ARBA00013194"/>
    </source>
</evidence>
<feature type="compositionally biased region" description="Low complexity" evidence="15">
    <location>
        <begin position="564"/>
        <end position="576"/>
    </location>
</feature>
<dbReference type="InterPro" id="IPR005215">
    <property type="entry name" value="Trig_fac"/>
</dbReference>
<evidence type="ECO:0000256" key="10">
    <source>
        <dbReference type="ARBA" id="ARBA00024849"/>
    </source>
</evidence>
<feature type="compositionally biased region" description="Basic residues" evidence="15">
    <location>
        <begin position="579"/>
        <end position="591"/>
    </location>
</feature>
<dbReference type="PANTHER" id="PTHR30560">
    <property type="entry name" value="TRIGGER FACTOR CHAPERONE AND PEPTIDYL-PROLYL CIS/TRANS ISOMERASE"/>
    <property type="match status" value="1"/>
</dbReference>
<dbReference type="Gene3D" id="1.10.3120.10">
    <property type="entry name" value="Trigger factor, C-terminal domain"/>
    <property type="match status" value="1"/>
</dbReference>
<dbReference type="GO" id="GO:0051301">
    <property type="term" value="P:cell division"/>
    <property type="evidence" value="ECO:0007669"/>
    <property type="project" value="UniProtKB-KW"/>
</dbReference>
<dbReference type="SUPFAM" id="SSF54534">
    <property type="entry name" value="FKBP-like"/>
    <property type="match status" value="1"/>
</dbReference>